<dbReference type="OrthoDB" id="9811721at2"/>
<dbReference type="InterPro" id="IPR000522">
    <property type="entry name" value="ABC_transptr_permease_BtuC"/>
</dbReference>
<dbReference type="Pfam" id="PF01032">
    <property type="entry name" value="FecCD"/>
    <property type="match status" value="2"/>
</dbReference>
<feature type="transmembrane region" description="Helical" evidence="8">
    <location>
        <begin position="462"/>
        <end position="481"/>
    </location>
</feature>
<dbReference type="CDD" id="cd06550">
    <property type="entry name" value="TM_ABC_iron-siderophores_like"/>
    <property type="match status" value="2"/>
</dbReference>
<dbReference type="eggNOG" id="COG0609">
    <property type="taxonomic scope" value="Bacteria"/>
</dbReference>
<keyword evidence="5 8" id="KW-0812">Transmembrane</keyword>
<dbReference type="AlphaFoldDB" id="A0A085G9S1"/>
<keyword evidence="4" id="KW-1003">Cell membrane</keyword>
<reference evidence="9 10" key="1">
    <citation type="submission" date="2014-05" db="EMBL/GenBank/DDBJ databases">
        <title>ATOL: Assembling a taxonomically balanced genome-scale reconstruction of the evolutionary history of the Enterobacteriaceae.</title>
        <authorList>
            <person name="Plunkett G.III."/>
            <person name="Neeno-Eckwall E.C."/>
            <person name="Glasner J.D."/>
            <person name="Perna N.T."/>
        </authorList>
    </citation>
    <scope>NUCLEOTIDE SEQUENCE [LARGE SCALE GENOMIC DNA]</scope>
    <source>
        <strain evidence="9 10">ATCC 33852</strain>
    </source>
</reference>
<keyword evidence="10" id="KW-1185">Reference proteome</keyword>
<sequence>MSQIPLTSPAHTATSLLKNSPLWLCILLYLAALLLSVQQLSQLLPLSEWSQLWHADSLLACAKPIIAHDMWLPRQWMAILCGMALAFTGVVMQQALRNPLAEPMTLGVASGATLALTMVSLAAPAWLAWGREWFAMGGSLVAMLLVFVLASRQAFSPLALILAGMLVNLYCGSVSLLLSIIYDQSLAAIFIWGGGSLLQENSQTLLWLLPRLAICVVPVLLMLRPLSLMALNEQVARSLGMSPVAVRSVVILSALAISSLVISAVGVIGFIGLAAPHLAALAGAHKLRQRLLWSPLIGGGLLWLTDQGVSRLTGINGMLLPTGMMTALAGGPLLLWYLPRIRSISLQAIKETVAQSQARILKPRFGLVLLLLVASIVLSLAVGRTLHGWHWDAWHDVLALLPFRLPRMIAAMSAGVLLAAAGVIIQRVTANPMASPELLGIGAGASLGITLMLLIIPTAGITGMMLSSALGAFITLLLTLWTARQGRFTPQRVLLSGLAITAIFQSVAGVVMTNNGMAANMLRQLMTGSTYYVTTPMAAAALALALLLLLLTPLVRRYLLLLPLESVPHSLGLRTQRARLTVMALAALMTGVATLIVGPLSFIGLLGPHIARQLGARRPLAQLLLAVMIAALLMIFADWLSRNLLYPRQLPAGLMATLLGGPWLAVLLYRRQHVS</sequence>
<comment type="caution">
    <text evidence="9">The sequence shown here is derived from an EMBL/GenBank/DDBJ whole genome shotgun (WGS) entry which is preliminary data.</text>
</comment>
<dbReference type="PANTHER" id="PTHR30472">
    <property type="entry name" value="FERRIC ENTEROBACTIN TRANSPORT SYSTEM PERMEASE PROTEIN"/>
    <property type="match status" value="1"/>
</dbReference>
<dbReference type="RefSeq" id="WP_051899486.1">
    <property type="nucleotide sequence ID" value="NZ_JMPJ01000054.1"/>
</dbReference>
<feature type="transmembrane region" description="Helical" evidence="8">
    <location>
        <begin position="104"/>
        <end position="127"/>
    </location>
</feature>
<keyword evidence="6 8" id="KW-1133">Transmembrane helix</keyword>
<dbReference type="PANTHER" id="PTHR30472:SF37">
    <property type="entry name" value="FE(3+) DICITRATE TRANSPORT SYSTEM PERMEASE PROTEIN FECD-RELATED"/>
    <property type="match status" value="1"/>
</dbReference>
<evidence type="ECO:0000256" key="3">
    <source>
        <dbReference type="ARBA" id="ARBA00022448"/>
    </source>
</evidence>
<comment type="similarity">
    <text evidence="2">Belongs to the binding-protein-dependent transport system permease family. FecCD subfamily.</text>
</comment>
<dbReference type="GO" id="GO:0005886">
    <property type="term" value="C:plasma membrane"/>
    <property type="evidence" value="ECO:0007669"/>
    <property type="project" value="UniProtKB-SubCell"/>
</dbReference>
<feature type="transmembrane region" description="Helical" evidence="8">
    <location>
        <begin position="75"/>
        <end position="92"/>
    </location>
</feature>
<feature type="transmembrane region" description="Helical" evidence="8">
    <location>
        <begin position="158"/>
        <end position="182"/>
    </location>
</feature>
<proteinExistence type="inferred from homology"/>
<feature type="transmembrane region" description="Helical" evidence="8">
    <location>
        <begin position="580"/>
        <end position="607"/>
    </location>
</feature>
<evidence type="ECO:0000256" key="1">
    <source>
        <dbReference type="ARBA" id="ARBA00004651"/>
    </source>
</evidence>
<feature type="transmembrane region" description="Helical" evidence="8">
    <location>
        <begin position="438"/>
        <end position="456"/>
    </location>
</feature>
<evidence type="ECO:0000256" key="4">
    <source>
        <dbReference type="ARBA" id="ARBA00022475"/>
    </source>
</evidence>
<dbReference type="GO" id="GO:0022857">
    <property type="term" value="F:transmembrane transporter activity"/>
    <property type="evidence" value="ECO:0007669"/>
    <property type="project" value="InterPro"/>
</dbReference>
<name>A0A085G9S1_EWIA3</name>
<dbReference type="Proteomes" id="UP000028640">
    <property type="component" value="Unassembled WGS sequence"/>
</dbReference>
<protein>
    <submittedName>
        <fullName evidence="9">Permease component of an ABC superfamily ferric hydroxamate transporter</fullName>
    </submittedName>
</protein>
<feature type="transmembrane region" description="Helical" evidence="8">
    <location>
        <begin position="365"/>
        <end position="387"/>
    </location>
</feature>
<evidence type="ECO:0000256" key="7">
    <source>
        <dbReference type="ARBA" id="ARBA00023136"/>
    </source>
</evidence>
<dbReference type="Gene3D" id="1.10.3470.10">
    <property type="entry name" value="ABC transporter involved in vitamin B12 uptake, BtuC"/>
    <property type="match status" value="2"/>
</dbReference>
<feature type="transmembrane region" description="Helical" evidence="8">
    <location>
        <begin position="318"/>
        <end position="338"/>
    </location>
</feature>
<feature type="transmembrane region" description="Helical" evidence="8">
    <location>
        <begin position="652"/>
        <end position="669"/>
    </location>
</feature>
<accession>A0A085G9S1</accession>
<evidence type="ECO:0000256" key="6">
    <source>
        <dbReference type="ARBA" id="ARBA00022989"/>
    </source>
</evidence>
<feature type="transmembrane region" description="Helical" evidence="8">
    <location>
        <begin position="619"/>
        <end position="640"/>
    </location>
</feature>
<organism evidence="9 10">
    <name type="scientific">Ewingella americana (strain ATCC 33852 / DSM 4580 / CCUG 14506 / JCM 5911 / LMG 7869 / NCTC 12157 / CDC 1468-78)</name>
    <dbReference type="NCBI Taxonomy" id="910964"/>
    <lineage>
        <taxon>Bacteria</taxon>
        <taxon>Pseudomonadati</taxon>
        <taxon>Pseudomonadota</taxon>
        <taxon>Gammaproteobacteria</taxon>
        <taxon>Enterobacterales</taxon>
        <taxon>Yersiniaceae</taxon>
        <taxon>Ewingella</taxon>
    </lineage>
</organism>
<feature type="transmembrane region" description="Helical" evidence="8">
    <location>
        <begin position="531"/>
        <end position="551"/>
    </location>
</feature>
<feature type="transmembrane region" description="Helical" evidence="8">
    <location>
        <begin position="205"/>
        <end position="223"/>
    </location>
</feature>
<gene>
    <name evidence="9" type="ORF">GEAM_2294</name>
</gene>
<feature type="transmembrane region" description="Helical" evidence="8">
    <location>
        <begin position="21"/>
        <end position="40"/>
    </location>
</feature>
<dbReference type="SUPFAM" id="SSF81345">
    <property type="entry name" value="ABC transporter involved in vitamin B12 uptake, BtuC"/>
    <property type="match status" value="2"/>
</dbReference>
<feature type="transmembrane region" description="Helical" evidence="8">
    <location>
        <begin position="493"/>
        <end position="511"/>
    </location>
</feature>
<evidence type="ECO:0000313" key="10">
    <source>
        <dbReference type="Proteomes" id="UP000028640"/>
    </source>
</evidence>
<evidence type="ECO:0000256" key="5">
    <source>
        <dbReference type="ARBA" id="ARBA00022692"/>
    </source>
</evidence>
<dbReference type="GeneID" id="78380632"/>
<keyword evidence="3" id="KW-0813">Transport</keyword>
<evidence type="ECO:0000256" key="2">
    <source>
        <dbReference type="ARBA" id="ARBA00007935"/>
    </source>
</evidence>
<feature type="transmembrane region" description="Helical" evidence="8">
    <location>
        <begin position="133"/>
        <end position="151"/>
    </location>
</feature>
<dbReference type="STRING" id="910964.GEAM_2294"/>
<dbReference type="NCBIfam" id="NF007866">
    <property type="entry name" value="PRK10577.1-2"/>
    <property type="match status" value="1"/>
</dbReference>
<dbReference type="GO" id="GO:0033214">
    <property type="term" value="P:siderophore-iron import into cell"/>
    <property type="evidence" value="ECO:0007669"/>
    <property type="project" value="TreeGrafter"/>
</dbReference>
<feature type="transmembrane region" description="Helical" evidence="8">
    <location>
        <begin position="244"/>
        <end position="271"/>
    </location>
</feature>
<comment type="subcellular location">
    <subcellularLocation>
        <location evidence="1">Cell membrane</location>
        <topology evidence="1">Multi-pass membrane protein</topology>
    </subcellularLocation>
</comment>
<keyword evidence="7 8" id="KW-0472">Membrane</keyword>
<evidence type="ECO:0000256" key="8">
    <source>
        <dbReference type="SAM" id="Phobius"/>
    </source>
</evidence>
<feature type="transmembrane region" description="Helical" evidence="8">
    <location>
        <begin position="407"/>
        <end position="426"/>
    </location>
</feature>
<dbReference type="EMBL" id="JMPJ01000054">
    <property type="protein sequence ID" value="KFC80466.1"/>
    <property type="molecule type" value="Genomic_DNA"/>
</dbReference>
<dbReference type="InterPro" id="IPR037294">
    <property type="entry name" value="ABC_BtuC-like"/>
</dbReference>
<evidence type="ECO:0000313" key="9">
    <source>
        <dbReference type="EMBL" id="KFC80466.1"/>
    </source>
</evidence>